<name>A0ACB9FJ77_ARCLA</name>
<proteinExistence type="predicted"/>
<accession>A0ACB9FJ77</accession>
<keyword evidence="2" id="KW-1185">Reference proteome</keyword>
<organism evidence="1 2">
    <name type="scientific">Arctium lappa</name>
    <name type="common">Greater burdock</name>
    <name type="synonym">Lappa major</name>
    <dbReference type="NCBI Taxonomy" id="4217"/>
    <lineage>
        <taxon>Eukaryota</taxon>
        <taxon>Viridiplantae</taxon>
        <taxon>Streptophyta</taxon>
        <taxon>Embryophyta</taxon>
        <taxon>Tracheophyta</taxon>
        <taxon>Spermatophyta</taxon>
        <taxon>Magnoliopsida</taxon>
        <taxon>eudicotyledons</taxon>
        <taxon>Gunneridae</taxon>
        <taxon>Pentapetalae</taxon>
        <taxon>asterids</taxon>
        <taxon>campanulids</taxon>
        <taxon>Asterales</taxon>
        <taxon>Asteraceae</taxon>
        <taxon>Carduoideae</taxon>
        <taxon>Cardueae</taxon>
        <taxon>Arctiinae</taxon>
        <taxon>Arctium</taxon>
    </lineage>
</organism>
<protein>
    <submittedName>
        <fullName evidence="1">Uncharacterized protein</fullName>
    </submittedName>
</protein>
<sequence>MILSSTVLLPLVIVIPMLTAEFVKINPIGFVPALMDGDMVLADSFAIILYFEEKLAEGYQQVPAIQDAMPEKQPHFPIN</sequence>
<comment type="caution">
    <text evidence="1">The sequence shown here is derived from an EMBL/GenBank/DDBJ whole genome shotgun (WGS) entry which is preliminary data.</text>
</comment>
<dbReference type="Proteomes" id="UP001055879">
    <property type="component" value="Linkage Group LG01"/>
</dbReference>
<evidence type="ECO:0000313" key="1">
    <source>
        <dbReference type="EMBL" id="KAI3770756.1"/>
    </source>
</evidence>
<reference evidence="2" key="1">
    <citation type="journal article" date="2022" name="Mol. Ecol. Resour.">
        <title>The genomes of chicory, endive, great burdock and yacon provide insights into Asteraceae palaeo-polyploidization history and plant inulin production.</title>
        <authorList>
            <person name="Fan W."/>
            <person name="Wang S."/>
            <person name="Wang H."/>
            <person name="Wang A."/>
            <person name="Jiang F."/>
            <person name="Liu H."/>
            <person name="Zhao H."/>
            <person name="Xu D."/>
            <person name="Zhang Y."/>
        </authorList>
    </citation>
    <scope>NUCLEOTIDE SEQUENCE [LARGE SCALE GENOMIC DNA]</scope>
    <source>
        <strain evidence="2">cv. Niubang</strain>
    </source>
</reference>
<reference evidence="1 2" key="2">
    <citation type="journal article" date="2022" name="Mol. Ecol. Resour.">
        <title>The genomes of chicory, endive, great burdock and yacon provide insights into Asteraceae paleo-polyploidization history and plant inulin production.</title>
        <authorList>
            <person name="Fan W."/>
            <person name="Wang S."/>
            <person name="Wang H."/>
            <person name="Wang A."/>
            <person name="Jiang F."/>
            <person name="Liu H."/>
            <person name="Zhao H."/>
            <person name="Xu D."/>
            <person name="Zhang Y."/>
        </authorList>
    </citation>
    <scope>NUCLEOTIDE SEQUENCE [LARGE SCALE GENOMIC DNA]</scope>
    <source>
        <strain evidence="2">cv. Niubang</strain>
    </source>
</reference>
<gene>
    <name evidence="1" type="ORF">L6452_01899</name>
</gene>
<evidence type="ECO:0000313" key="2">
    <source>
        <dbReference type="Proteomes" id="UP001055879"/>
    </source>
</evidence>
<dbReference type="EMBL" id="CM042047">
    <property type="protein sequence ID" value="KAI3770756.1"/>
    <property type="molecule type" value="Genomic_DNA"/>
</dbReference>